<sequence>MEVKVFTSSLIRDTMPDSELANLVSEFREYKKSGNAPLLFGRDASYNRPDAVLKADMHHIHLRGNEKWTLKIVQFRRLSNLHLIYCRGFMNPNAYLLIAVIDRAHERARNINFMLDMAEIAENFRSKV</sequence>
<evidence type="ECO:0000313" key="2">
    <source>
        <dbReference type="Proteomes" id="UP000092544"/>
    </source>
</evidence>
<dbReference type="InterPro" id="IPR020353">
    <property type="entry name" value="Toxin_YafO"/>
</dbReference>
<dbReference type="EC" id="3.1.-.-" evidence="1"/>
<dbReference type="Proteomes" id="UP000092544">
    <property type="component" value="Unassembled WGS sequence"/>
</dbReference>
<dbReference type="STRING" id="1792290.MSP8886_03302"/>
<accession>A0A1A8TQR1</accession>
<dbReference type="AlphaFoldDB" id="A0A1A8TQR1"/>
<dbReference type="GO" id="GO:0016787">
    <property type="term" value="F:hydrolase activity"/>
    <property type="evidence" value="ECO:0007669"/>
    <property type="project" value="UniProtKB-KW"/>
</dbReference>
<evidence type="ECO:0000313" key="1">
    <source>
        <dbReference type="EMBL" id="SBS35186.1"/>
    </source>
</evidence>
<name>A0A1A8TQR1_9GAMM</name>
<protein>
    <submittedName>
        <fullName evidence="1">mRNA interferase YafO</fullName>
        <ecNumber evidence="1">3.1.-.-</ecNumber>
    </submittedName>
</protein>
<keyword evidence="1" id="KW-0378">Hydrolase</keyword>
<proteinExistence type="predicted"/>
<dbReference type="EMBL" id="FLOB01000009">
    <property type="protein sequence ID" value="SBS35186.1"/>
    <property type="molecule type" value="Genomic_DNA"/>
</dbReference>
<reference evidence="1 2" key="1">
    <citation type="submission" date="2016-06" db="EMBL/GenBank/DDBJ databases">
        <authorList>
            <person name="Kjaerup R.B."/>
            <person name="Dalgaard T.S."/>
            <person name="Juul-Madsen H.R."/>
        </authorList>
    </citation>
    <scope>NUCLEOTIDE SEQUENCE [LARGE SCALE GENOMIC DNA]</scope>
    <source>
        <strain evidence="1 2">CECT 8886</strain>
    </source>
</reference>
<dbReference type="Pfam" id="PF13957">
    <property type="entry name" value="YafO_toxin"/>
    <property type="match status" value="1"/>
</dbReference>
<gene>
    <name evidence="1" type="primary">yafO_1</name>
    <name evidence="1" type="ORF">MSP8886_03302</name>
</gene>
<dbReference type="RefSeq" id="WP_067018387.1">
    <property type="nucleotide sequence ID" value="NZ_FLOB01000009.1"/>
</dbReference>
<dbReference type="OrthoDB" id="6195342at2"/>
<keyword evidence="2" id="KW-1185">Reference proteome</keyword>
<organism evidence="1 2">
    <name type="scientific">Marinomonas spartinae</name>
    <dbReference type="NCBI Taxonomy" id="1792290"/>
    <lineage>
        <taxon>Bacteria</taxon>
        <taxon>Pseudomonadati</taxon>
        <taxon>Pseudomonadota</taxon>
        <taxon>Gammaproteobacteria</taxon>
        <taxon>Oceanospirillales</taxon>
        <taxon>Oceanospirillaceae</taxon>
        <taxon>Marinomonas</taxon>
    </lineage>
</organism>